<dbReference type="InterPro" id="IPR016163">
    <property type="entry name" value="Ald_DH_C"/>
</dbReference>
<dbReference type="Gene3D" id="3.40.309.10">
    <property type="entry name" value="Aldehyde Dehydrogenase, Chain A, domain 2"/>
    <property type="match status" value="1"/>
</dbReference>
<dbReference type="InterPro" id="IPR015590">
    <property type="entry name" value="Aldehyde_DH_dom"/>
</dbReference>
<dbReference type="SMART" id="SM00100">
    <property type="entry name" value="cNMP"/>
    <property type="match status" value="1"/>
</dbReference>
<dbReference type="AlphaFoldDB" id="B2J642"/>
<keyword evidence="4" id="KW-1185">Reference proteome</keyword>
<dbReference type="STRING" id="63737.Npun_F2137"/>
<dbReference type="InterPro" id="IPR016162">
    <property type="entry name" value="Ald_DH_N"/>
</dbReference>
<feature type="domain" description="Cyclic nucleotide-binding" evidence="2">
    <location>
        <begin position="11"/>
        <end position="131"/>
    </location>
</feature>
<dbReference type="eggNOG" id="COG1012">
    <property type="taxonomic scope" value="Bacteria"/>
</dbReference>
<dbReference type="RefSeq" id="WP_012408743.1">
    <property type="nucleotide sequence ID" value="NC_010628.1"/>
</dbReference>
<dbReference type="Gene3D" id="2.60.120.10">
    <property type="entry name" value="Jelly Rolls"/>
    <property type="match status" value="1"/>
</dbReference>
<dbReference type="CDD" id="cd00038">
    <property type="entry name" value="CAP_ED"/>
    <property type="match status" value="1"/>
</dbReference>
<sequence length="639" mass="70330">MKPVLISLLEPLNKLSASEQMVLEKIMQPVSFSAGTYIFKEGSFADSCYILEEGIVRIETASESSSNFVVNYLEAGTIFGEISLLDKMPRSATAYAQTNIIAKKILIQELEILLETSPRILICLWEMFRKAAPLGVRSLNELTIKKNHFVINPEVEVMLDKALLAQKEIQTWSEERIDALLLVIASSIAQHAESLATATVKATRVGDILDKVTKNKIASLGIYRSLVGKSGCGFISNNKINNVCEIASPMGIIFGMIPMTNPVATAVFKALICIKSRNALILSFPLSTKNVGTLVCEIIQEALIRQDAPVELIQWLKHRSSREQTEILMKHKNVSLILATGGASMVKAAYSSGTPAIGVGPANTPTLICADANIQHAARTIIVSKSFDNGLICGSEHNLIVDARVRKNFIKVLEQEGAAILTHEEKSYFSTVAFEDKSNRLQAKIIGQSAAKIAVMANIKRDYHIKLIIVPNEFLSLDNPYAYEKMAPILSLFTVQNEIEGIDLCRSILQIEGKGHTAIIHTKNKAVVRRFGLEMPASRILVNSPGVHGIIGLTSALDPSFTLGCGTFGGNSTTDNVTYSNLLNLKRVAYYQAPKFLDPEIFKNTYPQWLLQLLNLLNFLKLNALVTFISQRVSIQLRR</sequence>
<dbReference type="InterPro" id="IPR018490">
    <property type="entry name" value="cNMP-bd_dom_sf"/>
</dbReference>
<evidence type="ECO:0000313" key="4">
    <source>
        <dbReference type="Proteomes" id="UP000001191"/>
    </source>
</evidence>
<organism evidence="3 4">
    <name type="scientific">Nostoc punctiforme (strain ATCC 29133 / PCC 73102)</name>
    <dbReference type="NCBI Taxonomy" id="63737"/>
    <lineage>
        <taxon>Bacteria</taxon>
        <taxon>Bacillati</taxon>
        <taxon>Cyanobacteriota</taxon>
        <taxon>Cyanophyceae</taxon>
        <taxon>Nostocales</taxon>
        <taxon>Nostocaceae</taxon>
        <taxon>Nostoc</taxon>
    </lineage>
</organism>
<evidence type="ECO:0000259" key="2">
    <source>
        <dbReference type="PROSITE" id="PS50042"/>
    </source>
</evidence>
<dbReference type="PROSITE" id="PS00889">
    <property type="entry name" value="CNMP_BINDING_2"/>
    <property type="match status" value="1"/>
</dbReference>
<dbReference type="SUPFAM" id="SSF53720">
    <property type="entry name" value="ALDH-like"/>
    <property type="match status" value="1"/>
</dbReference>
<evidence type="ECO:0000313" key="3">
    <source>
        <dbReference type="EMBL" id="ACC80742.1"/>
    </source>
</evidence>
<dbReference type="InterPro" id="IPR016161">
    <property type="entry name" value="Ald_DH/histidinol_DH"/>
</dbReference>
<dbReference type="GO" id="GO:0008774">
    <property type="term" value="F:acetaldehyde dehydrogenase (acetylating) activity"/>
    <property type="evidence" value="ECO:0007669"/>
    <property type="project" value="UniProtKB-EC"/>
</dbReference>
<proteinExistence type="predicted"/>
<dbReference type="KEGG" id="npu:Npun_F2137"/>
<dbReference type="PANTHER" id="PTHR11699">
    <property type="entry name" value="ALDEHYDE DEHYDROGENASE-RELATED"/>
    <property type="match status" value="1"/>
</dbReference>
<dbReference type="eggNOG" id="COG0664">
    <property type="taxonomic scope" value="Bacteria"/>
</dbReference>
<dbReference type="Proteomes" id="UP000001191">
    <property type="component" value="Chromosome"/>
</dbReference>
<keyword evidence="1 3" id="KW-0560">Oxidoreductase</keyword>
<dbReference type="HOGENOM" id="CLU_028794_3_0_3"/>
<reference evidence="4" key="1">
    <citation type="submission" date="2008-04" db="EMBL/GenBank/DDBJ databases">
        <title>Complete sequence of chromosome of Nostoc punctiforme ATCC 29133.</title>
        <authorList>
            <consortium name="US DOE Joint Genome Institute"/>
            <person name="Copeland A."/>
            <person name="Lucas S."/>
            <person name="Lapidus A."/>
            <person name="Glavina del Rio T."/>
            <person name="Dalin E."/>
            <person name="Tice H."/>
            <person name="Pitluck S."/>
            <person name="Chain P."/>
            <person name="Malfatti S."/>
            <person name="Shin M."/>
            <person name="Vergez L."/>
            <person name="Schmutz J."/>
            <person name="Larimer F."/>
            <person name="Land M."/>
            <person name="Hauser L."/>
            <person name="Kyrpides N."/>
            <person name="Kim E."/>
            <person name="Meeks J.C."/>
            <person name="Elhai J."/>
            <person name="Campbell E.L."/>
            <person name="Thiel T."/>
            <person name="Longmire J."/>
            <person name="Potts M."/>
            <person name="Atlas R."/>
        </authorList>
    </citation>
    <scope>NUCLEOTIDE SEQUENCE [LARGE SCALE GENOMIC DNA]</scope>
    <source>
        <strain evidence="4">ATCC 29133 / PCC 73102</strain>
    </source>
</reference>
<dbReference type="CDD" id="cd07122">
    <property type="entry name" value="ALDH_F20_ACDH"/>
    <property type="match status" value="1"/>
</dbReference>
<gene>
    <name evidence="3" type="ordered locus">Npun_F2137</name>
</gene>
<evidence type="ECO:0000256" key="1">
    <source>
        <dbReference type="ARBA" id="ARBA00023002"/>
    </source>
</evidence>
<dbReference type="EMBL" id="CP001037">
    <property type="protein sequence ID" value="ACC80742.1"/>
    <property type="molecule type" value="Genomic_DNA"/>
</dbReference>
<dbReference type="Gene3D" id="3.40.605.10">
    <property type="entry name" value="Aldehyde Dehydrogenase, Chain A, domain 1"/>
    <property type="match status" value="1"/>
</dbReference>
<dbReference type="PhylomeDB" id="B2J642"/>
<dbReference type="InterPro" id="IPR018488">
    <property type="entry name" value="cNMP-bd_CS"/>
</dbReference>
<dbReference type="EC" id="1.2.1.10" evidence="3"/>
<dbReference type="InterPro" id="IPR014710">
    <property type="entry name" value="RmlC-like_jellyroll"/>
</dbReference>
<dbReference type="InterPro" id="IPR000595">
    <property type="entry name" value="cNMP-bd_dom"/>
</dbReference>
<dbReference type="Pfam" id="PF00171">
    <property type="entry name" value="Aldedh"/>
    <property type="match status" value="1"/>
</dbReference>
<dbReference type="Pfam" id="PF00027">
    <property type="entry name" value="cNMP_binding"/>
    <property type="match status" value="1"/>
</dbReference>
<dbReference type="OrthoDB" id="9804734at2"/>
<accession>B2J642</accession>
<protein>
    <submittedName>
        <fullName evidence="3">Cyclic nucleotide-binding protein</fullName>
        <ecNumber evidence="3">1.2.1.10</ecNumber>
    </submittedName>
</protein>
<dbReference type="EnsemblBacteria" id="ACC80742">
    <property type="protein sequence ID" value="ACC80742"/>
    <property type="gene ID" value="Npun_F2137"/>
</dbReference>
<dbReference type="SUPFAM" id="SSF51206">
    <property type="entry name" value="cAMP-binding domain-like"/>
    <property type="match status" value="1"/>
</dbReference>
<reference evidence="3 4" key="2">
    <citation type="journal article" date="2013" name="Plant Physiol.">
        <title>A Nostoc punctiforme Sugar Transporter Necessary to Establish a Cyanobacterium-Plant Symbiosis.</title>
        <authorList>
            <person name="Ekman M."/>
            <person name="Picossi S."/>
            <person name="Campbell E.L."/>
            <person name="Meeks J.C."/>
            <person name="Flores E."/>
        </authorList>
    </citation>
    <scope>NUCLEOTIDE SEQUENCE [LARGE SCALE GENOMIC DNA]</scope>
    <source>
        <strain evidence="4">ATCC 29133 / PCC 73102</strain>
    </source>
</reference>
<dbReference type="PROSITE" id="PS50042">
    <property type="entry name" value="CNMP_BINDING_3"/>
    <property type="match status" value="1"/>
</dbReference>
<name>B2J642_NOSP7</name>